<protein>
    <recommendedName>
        <fullName evidence="4">Membrane-associated oxidoreductase</fullName>
    </recommendedName>
</protein>
<keyword evidence="1" id="KW-0472">Membrane</keyword>
<proteinExistence type="predicted"/>
<name>D3Q0R5_STANL</name>
<dbReference type="RefSeq" id="WP_013017372.1">
    <property type="nucleotide sequence ID" value="NC_013947.1"/>
</dbReference>
<dbReference type="HOGENOM" id="CLU_023173_0_0_11"/>
<sequence length="603" mass="66185">MPEIELTETERRIAMAMNTGRLVDLRETDDPVRAAVLQKLLDEAGDVAVALRVRGARIVGHLNLGGRHIRIPVDLRECHFTGKILLAKSRLPELSLRGSHCPLGLSGRGLHIDGALNLADTRMDDTLYLKRLCAEIVFLDGAHLRSTNFALQLRGAEVKQELYCGRRFTAHGKVFMYGIKIGGQLDMNDAVLHNSGENCLVLNNSEVRQDVQLRNARIAGTTRFTKAKIGGNLELTSMAASAPGDSAVVADMIEVEQNVLLNKGFSAIGEVDFFLARVGGRLEVDGAWLSNPGGDAFSASRATIGQSLLLNDLATQGAIRLYGSKITGQLSVNGSTIISPDRIALDMGQCEIVQSLWICRGSRIEGTVDLTNARIGNRFSLRESTVACVIATDLSMDILDDDPECWPAGSHIGGMTYRNLPEDGRGYVHNRTDWLKRMVPQYTPQPYTQLISVYRSLGNNAAARVVVIEQEATHRRSHWNWAYRTVSRAWGGILRWTIGYGYAPWRVVPWMTGLFLAAWAVFSVKGAFSSAEVFSQSRKGGNHEEFHAALHALDTVLPVIALENDKQWIANGAFAWWEAGFASFGWFLSLLAAAGVAGVFKRQ</sequence>
<reference evidence="2 3" key="1">
    <citation type="journal article" date="2009" name="Stand. Genomic Sci.">
        <title>Complete genome sequence of Stackebrandtia nassauensis type strain (LLR-40K-21).</title>
        <authorList>
            <person name="Munk C."/>
            <person name="Lapidus A."/>
            <person name="Copeland A."/>
            <person name="Jando M."/>
            <person name="Mayilraj S."/>
            <person name="Glavina Del Rio T."/>
            <person name="Nolan M."/>
            <person name="Chen F."/>
            <person name="Lucas S."/>
            <person name="Tice H."/>
            <person name="Cheng J.F."/>
            <person name="Han C."/>
            <person name="Detter J.C."/>
            <person name="Bruce D."/>
            <person name="Goodwin L."/>
            <person name="Chain P."/>
            <person name="Pitluck S."/>
            <person name="Goker M."/>
            <person name="Ovchinikova G."/>
            <person name="Pati A."/>
            <person name="Ivanova N."/>
            <person name="Mavromatis K."/>
            <person name="Chen A."/>
            <person name="Palaniappan K."/>
            <person name="Land M."/>
            <person name="Hauser L."/>
            <person name="Chang Y.J."/>
            <person name="Jeffries C.D."/>
            <person name="Bristow J."/>
            <person name="Eisen J.A."/>
            <person name="Markowitz V."/>
            <person name="Hugenholtz P."/>
            <person name="Kyrpides N.C."/>
            <person name="Klenk H.P."/>
        </authorList>
    </citation>
    <scope>NUCLEOTIDE SEQUENCE [LARGE SCALE GENOMIC DNA]</scope>
    <source>
        <strain evidence="3">DSM 44728 / CIP 108903 / NRRL B-16338 / NBRC 102104 / LLR-40K-21</strain>
    </source>
</reference>
<keyword evidence="1" id="KW-1133">Transmembrane helix</keyword>
<evidence type="ECO:0000256" key="1">
    <source>
        <dbReference type="SAM" id="Phobius"/>
    </source>
</evidence>
<dbReference type="AlphaFoldDB" id="D3Q0R5"/>
<keyword evidence="3" id="KW-1185">Reference proteome</keyword>
<accession>D3Q0R5</accession>
<keyword evidence="1" id="KW-0812">Transmembrane</keyword>
<dbReference type="eggNOG" id="COG2911">
    <property type="taxonomic scope" value="Bacteria"/>
</dbReference>
<evidence type="ECO:0000313" key="3">
    <source>
        <dbReference type="Proteomes" id="UP000000844"/>
    </source>
</evidence>
<dbReference type="EMBL" id="CP001778">
    <property type="protein sequence ID" value="ADD41801.1"/>
    <property type="molecule type" value="Genomic_DNA"/>
</dbReference>
<dbReference type="STRING" id="446470.Snas_2107"/>
<dbReference type="Proteomes" id="UP000000844">
    <property type="component" value="Chromosome"/>
</dbReference>
<dbReference type="KEGG" id="sna:Snas_2107"/>
<evidence type="ECO:0008006" key="4">
    <source>
        <dbReference type="Google" id="ProtNLM"/>
    </source>
</evidence>
<organism evidence="2 3">
    <name type="scientific">Stackebrandtia nassauensis (strain DSM 44728 / CIP 108903 / NRRL B-16338 / NBRC 102104 / LLR-40K-21)</name>
    <dbReference type="NCBI Taxonomy" id="446470"/>
    <lineage>
        <taxon>Bacteria</taxon>
        <taxon>Bacillati</taxon>
        <taxon>Actinomycetota</taxon>
        <taxon>Actinomycetes</taxon>
        <taxon>Glycomycetales</taxon>
        <taxon>Glycomycetaceae</taxon>
        <taxon>Stackebrandtia</taxon>
    </lineage>
</organism>
<evidence type="ECO:0000313" key="2">
    <source>
        <dbReference type="EMBL" id="ADD41801.1"/>
    </source>
</evidence>
<dbReference type="OrthoDB" id="5194370at2"/>
<feature type="transmembrane region" description="Helical" evidence="1">
    <location>
        <begin position="574"/>
        <end position="600"/>
    </location>
</feature>
<gene>
    <name evidence="2" type="ordered locus">Snas_2107</name>
</gene>